<feature type="region of interest" description="Disordered" evidence="1">
    <location>
        <begin position="31"/>
        <end position="78"/>
    </location>
</feature>
<evidence type="ECO:0000313" key="4">
    <source>
        <dbReference type="Proteomes" id="UP000298138"/>
    </source>
</evidence>
<keyword evidence="4" id="KW-1185">Reference proteome</keyword>
<keyword evidence="2" id="KW-0732">Signal</keyword>
<evidence type="ECO:0000313" key="3">
    <source>
        <dbReference type="EMBL" id="TGZ76797.1"/>
    </source>
</evidence>
<dbReference type="Proteomes" id="UP000298138">
    <property type="component" value="Unassembled WGS sequence"/>
</dbReference>
<feature type="region of interest" description="Disordered" evidence="1">
    <location>
        <begin position="116"/>
        <end position="159"/>
    </location>
</feature>
<proteinExistence type="predicted"/>
<organism evidence="3 4">
    <name type="scientific">Ascodesmis nigricans</name>
    <dbReference type="NCBI Taxonomy" id="341454"/>
    <lineage>
        <taxon>Eukaryota</taxon>
        <taxon>Fungi</taxon>
        <taxon>Dikarya</taxon>
        <taxon>Ascomycota</taxon>
        <taxon>Pezizomycotina</taxon>
        <taxon>Pezizomycetes</taxon>
        <taxon>Pezizales</taxon>
        <taxon>Ascodesmidaceae</taxon>
        <taxon>Ascodesmis</taxon>
    </lineage>
</organism>
<feature type="compositionally biased region" description="Basic and acidic residues" evidence="1">
    <location>
        <begin position="116"/>
        <end position="127"/>
    </location>
</feature>
<feature type="compositionally biased region" description="Low complexity" evidence="1">
    <location>
        <begin position="43"/>
        <end position="54"/>
    </location>
</feature>
<sequence>MSMVQFSRLRSRALLPLLCILLLSLAVVSSASPEPQKASKGNTATSSSSKPTSAKTKDGAKPAAGGSKHANMEAECEGQANRGTIKLIRGDRLKPQRSSTAISKRVPRVGMAEKRICPSPRTTHDTSKAPAKSPAKMSLVKRRAKKKANEGSLRSPQEGKAPFLQNMKKFTEPYTAAALKIGEKCTNGGMVEINGYRFTVRAEKYQCTKDWSPDAPTNKGGESGNRGGKEESKDNEEA</sequence>
<feature type="chain" id="PRO_5020959164" evidence="2">
    <location>
        <begin position="32"/>
        <end position="238"/>
    </location>
</feature>
<dbReference type="InParanoid" id="A0A4S2MQV4"/>
<dbReference type="AlphaFoldDB" id="A0A4S2MQV4"/>
<reference evidence="3 4" key="1">
    <citation type="submission" date="2019-04" db="EMBL/GenBank/DDBJ databases">
        <title>Comparative genomics and transcriptomics to analyze fruiting body development in filamentous ascomycetes.</title>
        <authorList>
            <consortium name="DOE Joint Genome Institute"/>
            <person name="Lutkenhaus R."/>
            <person name="Traeger S."/>
            <person name="Breuer J."/>
            <person name="Kuo A."/>
            <person name="Lipzen A."/>
            <person name="Pangilinan J."/>
            <person name="Dilworth D."/>
            <person name="Sandor L."/>
            <person name="Poggeler S."/>
            <person name="Barry K."/>
            <person name="Grigoriev I.V."/>
            <person name="Nowrousian M."/>
        </authorList>
    </citation>
    <scope>NUCLEOTIDE SEQUENCE [LARGE SCALE GENOMIC DNA]</scope>
    <source>
        <strain evidence="3 4">CBS 389.68</strain>
    </source>
</reference>
<protein>
    <submittedName>
        <fullName evidence="3">Uncharacterized protein</fullName>
    </submittedName>
</protein>
<name>A0A4S2MQV4_9PEZI</name>
<feature type="signal peptide" evidence="2">
    <location>
        <begin position="1"/>
        <end position="31"/>
    </location>
</feature>
<evidence type="ECO:0000256" key="2">
    <source>
        <dbReference type="SAM" id="SignalP"/>
    </source>
</evidence>
<evidence type="ECO:0000256" key="1">
    <source>
        <dbReference type="SAM" id="MobiDB-lite"/>
    </source>
</evidence>
<gene>
    <name evidence="3" type="ORF">EX30DRAFT_375198</name>
</gene>
<accession>A0A4S2MQV4</accession>
<feature type="region of interest" description="Disordered" evidence="1">
    <location>
        <begin position="207"/>
        <end position="238"/>
    </location>
</feature>
<dbReference type="EMBL" id="ML220166">
    <property type="protein sequence ID" value="TGZ76797.1"/>
    <property type="molecule type" value="Genomic_DNA"/>
</dbReference>